<dbReference type="Gene3D" id="3.90.260.10">
    <property type="entry name" value="Transglutaminase-like"/>
    <property type="match status" value="2"/>
</dbReference>
<evidence type="ECO:0000256" key="2">
    <source>
        <dbReference type="ARBA" id="ARBA00005968"/>
    </source>
</evidence>
<protein>
    <recommendedName>
        <fullName evidence="7">protein-glutamine gamma-glutamyltransferase</fullName>
        <ecNumber evidence="7">2.3.2.13</ecNumber>
    </recommendedName>
</protein>
<proteinExistence type="inferred from homology"/>
<dbReference type="PANTHER" id="PTHR11590">
    <property type="entry name" value="PROTEIN-GLUTAMINE GAMMA-GLUTAMYLTRANSFERASE"/>
    <property type="match status" value="1"/>
</dbReference>
<dbReference type="Pfam" id="PF00868">
    <property type="entry name" value="Transglut_N"/>
    <property type="match status" value="2"/>
</dbReference>
<dbReference type="Proteomes" id="UP000290572">
    <property type="component" value="Unassembled WGS sequence"/>
</dbReference>
<dbReference type="Pfam" id="PF01841">
    <property type="entry name" value="Transglut_core"/>
    <property type="match status" value="2"/>
</dbReference>
<evidence type="ECO:0000313" key="9">
    <source>
        <dbReference type="EMBL" id="RXN27135.1"/>
    </source>
</evidence>
<dbReference type="GO" id="GO:0003810">
    <property type="term" value="F:protein-glutamine gamma-glutamyltransferase activity"/>
    <property type="evidence" value="ECO:0007669"/>
    <property type="project" value="UniProtKB-EC"/>
</dbReference>
<evidence type="ECO:0000256" key="5">
    <source>
        <dbReference type="ARBA" id="ARBA00022837"/>
    </source>
</evidence>
<evidence type="ECO:0000256" key="3">
    <source>
        <dbReference type="ARBA" id="ARBA00022679"/>
    </source>
</evidence>
<keyword evidence="5" id="KW-0106">Calcium</keyword>
<dbReference type="InterPro" id="IPR050779">
    <property type="entry name" value="Transglutaminase"/>
</dbReference>
<dbReference type="PANTHER" id="PTHR11590:SF80">
    <property type="entry name" value="TRANSGLUTAMINASE 5,-LIKE"/>
    <property type="match status" value="1"/>
</dbReference>
<evidence type="ECO:0000259" key="8">
    <source>
        <dbReference type="SMART" id="SM00460"/>
    </source>
</evidence>
<dbReference type="GO" id="GO:0005739">
    <property type="term" value="C:mitochondrion"/>
    <property type="evidence" value="ECO:0007669"/>
    <property type="project" value="TreeGrafter"/>
</dbReference>
<dbReference type="GO" id="GO:0046872">
    <property type="term" value="F:metal ion binding"/>
    <property type="evidence" value="ECO:0007669"/>
    <property type="project" value="UniProtKB-KW"/>
</dbReference>
<dbReference type="FunFam" id="3.90.260.10:FF:000001">
    <property type="entry name" value="Protein-glutamine gamma-glutamyltransferase 2"/>
    <property type="match status" value="2"/>
</dbReference>
<evidence type="ECO:0000313" key="10">
    <source>
        <dbReference type="Proteomes" id="UP000290572"/>
    </source>
</evidence>
<dbReference type="InterPro" id="IPR013783">
    <property type="entry name" value="Ig-like_fold"/>
</dbReference>
<dbReference type="Pfam" id="PF00927">
    <property type="entry name" value="Transglut_C"/>
    <property type="match status" value="1"/>
</dbReference>
<dbReference type="InterPro" id="IPR002931">
    <property type="entry name" value="Transglutaminase-like"/>
</dbReference>
<feature type="domain" description="Transglutaminase-like" evidence="8">
    <location>
        <begin position="269"/>
        <end position="361"/>
    </location>
</feature>
<dbReference type="InterPro" id="IPR014756">
    <property type="entry name" value="Ig_E-set"/>
</dbReference>
<comment type="caution">
    <text evidence="9">The sequence shown here is derived from an EMBL/GenBank/DDBJ whole genome shotgun (WGS) entry which is preliminary data.</text>
</comment>
<name>A0A498NCF7_LABRO</name>
<dbReference type="SMART" id="SM00460">
    <property type="entry name" value="TGc"/>
    <property type="match status" value="2"/>
</dbReference>
<comment type="cofactor">
    <cofactor evidence="1">
        <name>Ca(2+)</name>
        <dbReference type="ChEBI" id="CHEBI:29108"/>
    </cofactor>
</comment>
<keyword evidence="4" id="KW-0479">Metal-binding</keyword>
<dbReference type="EC" id="2.3.2.13" evidence="7"/>
<dbReference type="Gene3D" id="2.60.40.10">
    <property type="entry name" value="Immunoglobulins"/>
    <property type="match status" value="6"/>
</dbReference>
<comment type="similarity">
    <text evidence="2">Belongs to the transglutaminase superfamily. Transglutaminase family.</text>
</comment>
<keyword evidence="3 9" id="KW-0808">Transferase</keyword>
<evidence type="ECO:0000256" key="6">
    <source>
        <dbReference type="ARBA" id="ARBA00023315"/>
    </source>
</evidence>
<keyword evidence="10" id="KW-1185">Reference proteome</keyword>
<keyword evidence="6" id="KW-0012">Acyltransferase</keyword>
<dbReference type="PROSITE" id="PS00547">
    <property type="entry name" value="TRANSGLUTAMINASES"/>
    <property type="match status" value="2"/>
</dbReference>
<dbReference type="InterPro" id="IPR008958">
    <property type="entry name" value="Transglutaminase_C"/>
</dbReference>
<dbReference type="InterPro" id="IPR013808">
    <property type="entry name" value="Transglutaminase_AS"/>
</dbReference>
<evidence type="ECO:0000256" key="4">
    <source>
        <dbReference type="ARBA" id="ARBA00022723"/>
    </source>
</evidence>
<sequence>MEEFTVRSISLQQVQNQISHKTEGLSSTTVVLRRGQAFTVAINYDGRPFDPLKEKMIFSITLGPVTVDVPVSRLGQPSLTQWTAVLESPTAPGPTAPRVLSVSLSSPASASIGVYTLQLRVETRLGVGQHSVGQITLLCNPWSQADSVYLQSEDLRTEYVKSDNGVLFIGSAGNIFARPWSFDQYEKGILDICMKLLQLSPQYRADMRKDLQNSSNPVYIGRVISAMVNSNDDKGVVMGNWSGNYSDGVSPSMWTGSADILKKWAETQFRPVRYGQCWVFAAVMCTVMRALGIPTRVITNFNSAHDTDGNMVIEEYYDENGRKLSIGSDSIWNFHVWVESWMKRPDLGRGYDGWQVLDATPQERSGGTFRCGPASVKAVYQQKVEAQYDVPFVYAEVNADVHEMIVRDGKVLSKTVDTRRVGALILTKLPGSMRRQDVTSEYKNERASKGVTVSLKLLNPPVVGENISFNVVITNNEAAPKQLKKHVNAQNKEYNRNPTGTFWEAHDDVKIGPNETVTAKHEITFKEYMLKEAADVFLVNLAVVIEDVKSQEKVLASEEFNIRSPTLNVQIQNESSVKINAAQVATVNFMNPFNTAVSGELTISGSGLLEEKAKMRVTIQPRETMKKPVDFTPRMAGSKMLSANLVLMNPPTILHGFTTINVQGFKLQSINLQQVQNQIRHKTDGLSSSTLVLRRGQAFTVLLSYEGRPFDPMTEKLIFRIILGPLSVEVPVSMSGQPSPTQWSAILERGVSDPTGPRALSVSLSSPASASVGVYTLQLRVENRWTLRTYLFGQFTLLCNPWSQADSVFLPSEDLRNEYVRNDFGLLFKGSPGNIAARPWSFDQYEKGILDICMKLLQLSPQYQADMGRDLQNRSNPVYIGRVISAMVNSNDDRGVLAGNWSGEYSDGVNPSKWSGSADILRMWAETQFKPVKYGQCWVFAAVMCTVMRALGIPTRVITNFNSAHDTNNNMVIEEYYSEMGEKLSFGKDSIWNFHVWVESWMKRPDLGQGYDGWQVLDPTPQERSGGTFRCGPAAVKAVYQQKVDVQYDVPFVYAEVNADVHIMIVKDGKVLSTSVDKKRVGALICTKYPGAMRMQDVTSEYKNERGESMMRAMSSTARSGEGATGRMAPKGVAVSLQLLKAPVVGENISFNVIITNTVAVPKLLRKHVNAQNKEYNRNPTRTLWEAHDDLKIGPNETVTIKHEIPFNNYMMKEAEEDYLVNLTVVIEDVKSQERVLATEEFNIRSPTLNVQIQNENVSVNTQQVATVNFTNPFSVPVSGELTVACSGLQERFQTRLTVQPRETMKIPVSFTPRLAGAKMIYASLVLRNPPIILHGFKTINVQAS</sequence>
<dbReference type="InterPro" id="IPR036238">
    <property type="entry name" value="Transglutaminase_C_sf"/>
</dbReference>
<dbReference type="InterPro" id="IPR038765">
    <property type="entry name" value="Papain-like_cys_pep_sf"/>
</dbReference>
<reference evidence="9 10" key="1">
    <citation type="submission" date="2018-03" db="EMBL/GenBank/DDBJ databases">
        <title>Draft genome sequence of Rohu Carp (Labeo rohita).</title>
        <authorList>
            <person name="Das P."/>
            <person name="Kushwaha B."/>
            <person name="Joshi C.G."/>
            <person name="Kumar D."/>
            <person name="Nagpure N.S."/>
            <person name="Sahoo L."/>
            <person name="Das S.P."/>
            <person name="Bit A."/>
            <person name="Patnaik S."/>
            <person name="Meher P.K."/>
            <person name="Jayasankar P."/>
            <person name="Koringa P.G."/>
            <person name="Patel N.V."/>
            <person name="Hinsu A.T."/>
            <person name="Kumar R."/>
            <person name="Pandey M."/>
            <person name="Agarwal S."/>
            <person name="Srivastava S."/>
            <person name="Singh M."/>
            <person name="Iquebal M.A."/>
            <person name="Jaiswal S."/>
            <person name="Angadi U.B."/>
            <person name="Kumar N."/>
            <person name="Raza M."/>
            <person name="Shah T.M."/>
            <person name="Rai A."/>
            <person name="Jena J.K."/>
        </authorList>
    </citation>
    <scope>NUCLEOTIDE SEQUENCE [LARGE SCALE GENOMIC DNA]</scope>
    <source>
        <strain evidence="9">DASCIFA01</strain>
        <tissue evidence="9">Testis</tissue>
    </source>
</reference>
<organism evidence="9 10">
    <name type="scientific">Labeo rohita</name>
    <name type="common">Indian major carp</name>
    <name type="synonym">Cyprinus rohita</name>
    <dbReference type="NCBI Taxonomy" id="84645"/>
    <lineage>
        <taxon>Eukaryota</taxon>
        <taxon>Metazoa</taxon>
        <taxon>Chordata</taxon>
        <taxon>Craniata</taxon>
        <taxon>Vertebrata</taxon>
        <taxon>Euteleostomi</taxon>
        <taxon>Actinopterygii</taxon>
        <taxon>Neopterygii</taxon>
        <taxon>Teleostei</taxon>
        <taxon>Ostariophysi</taxon>
        <taxon>Cypriniformes</taxon>
        <taxon>Cyprinidae</taxon>
        <taxon>Labeoninae</taxon>
        <taxon>Labeonini</taxon>
        <taxon>Labeo</taxon>
    </lineage>
</organism>
<dbReference type="SUPFAM" id="SSF49309">
    <property type="entry name" value="Transglutaminase, two C-terminal domains"/>
    <property type="match status" value="4"/>
</dbReference>
<accession>A0A498NCF7</accession>
<dbReference type="GO" id="GO:0007399">
    <property type="term" value="P:nervous system development"/>
    <property type="evidence" value="ECO:0007669"/>
    <property type="project" value="UniProtKB-ARBA"/>
</dbReference>
<dbReference type="SUPFAM" id="SSF81296">
    <property type="entry name" value="E set domains"/>
    <property type="match status" value="2"/>
</dbReference>
<gene>
    <name evidence="9" type="ORF">ROHU_005500</name>
</gene>
<evidence type="ECO:0000256" key="1">
    <source>
        <dbReference type="ARBA" id="ARBA00001913"/>
    </source>
</evidence>
<dbReference type="InterPro" id="IPR036985">
    <property type="entry name" value="Transglutaminase-like_sf"/>
</dbReference>
<dbReference type="EMBL" id="QBIY01012066">
    <property type="protein sequence ID" value="RXN27135.1"/>
    <property type="molecule type" value="Genomic_DNA"/>
</dbReference>
<feature type="domain" description="Transglutaminase-like" evidence="8">
    <location>
        <begin position="929"/>
        <end position="1021"/>
    </location>
</feature>
<dbReference type="SUPFAM" id="SSF54001">
    <property type="entry name" value="Cysteine proteinases"/>
    <property type="match status" value="2"/>
</dbReference>
<dbReference type="InterPro" id="IPR001102">
    <property type="entry name" value="Transglutaminase_N"/>
</dbReference>
<evidence type="ECO:0000256" key="7">
    <source>
        <dbReference type="ARBA" id="ARBA00024222"/>
    </source>
</evidence>